<dbReference type="PANTHER" id="PTHR21436">
    <property type="entry name" value="COILED-COIL DOMAIN-CONTAINING PROTEIN 142"/>
    <property type="match status" value="1"/>
</dbReference>
<proteinExistence type="predicted"/>
<name>A0A1B6E8U2_9HEMI</name>
<feature type="region of interest" description="Disordered" evidence="1">
    <location>
        <begin position="696"/>
        <end position="719"/>
    </location>
</feature>
<dbReference type="InterPro" id="IPR055350">
    <property type="entry name" value="CCDC142_C"/>
</dbReference>
<dbReference type="AlphaFoldDB" id="A0A1B6E8U2"/>
<dbReference type="InterPro" id="IPR026700">
    <property type="entry name" value="CCDC142"/>
</dbReference>
<dbReference type="PANTHER" id="PTHR21436:SF2">
    <property type="entry name" value="COILED-COIL DOMAIN-CONTAINING PROTEIN 142"/>
    <property type="match status" value="1"/>
</dbReference>
<protein>
    <recommendedName>
        <fullName evidence="2">Coiled-coil protein 142 C-terminal domain-containing protein</fullName>
    </recommendedName>
</protein>
<evidence type="ECO:0000313" key="3">
    <source>
        <dbReference type="EMBL" id="JAS34349.1"/>
    </source>
</evidence>
<dbReference type="Pfam" id="PF14923">
    <property type="entry name" value="CCDC142"/>
    <property type="match status" value="1"/>
</dbReference>
<feature type="domain" description="Coiled-coil protein 142 C-terminal" evidence="2">
    <location>
        <begin position="317"/>
        <end position="704"/>
    </location>
</feature>
<sequence length="751" mass="85372">MSSVKNSYEQNGDKTTEDFIKQSKYLHLLCCEIQKSLSNYLKQDGSNMEELVKVCESLPMISATFVELSQNKTKPSPLFEYSYNHWKTKIWSHRLTILYLINQVVSIDIVKILEYHEENENILILFIFYNELLAISNTTEPPGINMVKNTCSTLLKPLRHMSATKILQILAQQRAEKYSHQLITILLNIYHNSKDLGYPINENLQDDEIDGSDNSSMEIYRTLAGYITPPQCSVIPPIDDTSMSITGSRKIVLSDVAQLDSLILSEEQNLAALLIPISKISPSMLGANATKISKSTGCVQIRKKVQLKINDYYQQILWGEVGTTSEHVLLWWGPEALGLASPQTGHLIKSWLTKFISTVSVPNLVKTALHSLLDSLCSHVTLTSWDELFRKALVSACYQHSRHITQDVGEGTKIGQLFFDVFNDLVLLNNQCEGPNWTLEDLEGLPLVEQIPILHRLDHSVHTVRLWVESRARQLSNYWNMNQFFKVTQNDVNICLHALSQLQLANQTDLLGPDSSVHVMVCCKMRAKLVSEVRVNIEKLQKVANLCIDNTLTTVCRTVSLANLQMVFPDSSYWRQQIDEMPQYVSGYVEDYLDEVLRPVLVSTNTLSMGIQQKVSGLVLCIMCEAWLDHIYIHQIRFSEWGALQLLTDFGAIPTWLIERVTLTSDVRNHLLNTEVLKRCEGVGRLLLRHPGEHISMSAMPPRKKHDSGDGTPRTPENMPAEMYVPNQEQWLQLRAPRHNKTFILCCGNQL</sequence>
<reference evidence="3" key="1">
    <citation type="submission" date="2015-12" db="EMBL/GenBank/DDBJ databases">
        <title>De novo transcriptome assembly of four potential Pierce s Disease insect vectors from Arizona vineyards.</title>
        <authorList>
            <person name="Tassone E.E."/>
        </authorList>
    </citation>
    <scope>NUCLEOTIDE SEQUENCE</scope>
</reference>
<evidence type="ECO:0000259" key="2">
    <source>
        <dbReference type="Pfam" id="PF14923"/>
    </source>
</evidence>
<evidence type="ECO:0000256" key="1">
    <source>
        <dbReference type="SAM" id="MobiDB-lite"/>
    </source>
</evidence>
<organism evidence="3">
    <name type="scientific">Clastoptera arizonana</name>
    <name type="common">Arizona spittle bug</name>
    <dbReference type="NCBI Taxonomy" id="38151"/>
    <lineage>
        <taxon>Eukaryota</taxon>
        <taxon>Metazoa</taxon>
        <taxon>Ecdysozoa</taxon>
        <taxon>Arthropoda</taxon>
        <taxon>Hexapoda</taxon>
        <taxon>Insecta</taxon>
        <taxon>Pterygota</taxon>
        <taxon>Neoptera</taxon>
        <taxon>Paraneoptera</taxon>
        <taxon>Hemiptera</taxon>
        <taxon>Auchenorrhyncha</taxon>
        <taxon>Cercopoidea</taxon>
        <taxon>Clastopteridae</taxon>
        <taxon>Clastoptera</taxon>
    </lineage>
</organism>
<gene>
    <name evidence="3" type="ORF">g.40199</name>
</gene>
<dbReference type="EMBL" id="GEDC01002949">
    <property type="protein sequence ID" value="JAS34349.1"/>
    <property type="molecule type" value="Transcribed_RNA"/>
</dbReference>
<accession>A0A1B6E8U2</accession>